<evidence type="ECO:0000256" key="2">
    <source>
        <dbReference type="ARBA" id="ARBA00023125"/>
    </source>
</evidence>
<gene>
    <name evidence="5" type="ORF">Csp_A00450</name>
</gene>
<dbReference type="InterPro" id="IPR018060">
    <property type="entry name" value="HTH_AraC"/>
</dbReference>
<feature type="domain" description="HTH araC/xylS-type" evidence="4">
    <location>
        <begin position="242"/>
        <end position="341"/>
    </location>
</feature>
<dbReference type="PROSITE" id="PS01124">
    <property type="entry name" value="HTH_ARAC_FAMILY_2"/>
    <property type="match status" value="1"/>
</dbReference>
<dbReference type="InterPro" id="IPR050204">
    <property type="entry name" value="AraC_XylS_family_regulators"/>
</dbReference>
<dbReference type="PANTHER" id="PTHR46796:SF12">
    <property type="entry name" value="HTH-TYPE DNA-BINDING TRANSCRIPTIONAL ACTIVATOR EUTR"/>
    <property type="match status" value="1"/>
</dbReference>
<proteinExistence type="predicted"/>
<organism evidence="5">
    <name type="scientific">Curvibacter symbiont subsp. Hydra magnipapillata</name>
    <dbReference type="NCBI Taxonomy" id="667019"/>
    <lineage>
        <taxon>Bacteria</taxon>
        <taxon>Pseudomonadati</taxon>
        <taxon>Pseudomonadota</taxon>
        <taxon>Betaproteobacteria</taxon>
        <taxon>Burkholderiales</taxon>
        <taxon>Comamonadaceae</taxon>
        <taxon>Curvibacter</taxon>
    </lineage>
</organism>
<dbReference type="GO" id="GO:0003700">
    <property type="term" value="F:DNA-binding transcription factor activity"/>
    <property type="evidence" value="ECO:0007669"/>
    <property type="project" value="InterPro"/>
</dbReference>
<name>C9YBU9_CURXX</name>
<evidence type="ECO:0000313" key="5">
    <source>
        <dbReference type="EMBL" id="CBA27072.1"/>
    </source>
</evidence>
<evidence type="ECO:0000259" key="4">
    <source>
        <dbReference type="PROSITE" id="PS01124"/>
    </source>
</evidence>
<protein>
    <recommendedName>
        <fullName evidence="4">HTH araC/xylS-type domain-containing protein</fullName>
    </recommendedName>
</protein>
<keyword evidence="3" id="KW-0804">Transcription</keyword>
<dbReference type="SUPFAM" id="SSF46689">
    <property type="entry name" value="Homeodomain-like"/>
    <property type="match status" value="2"/>
</dbReference>
<dbReference type="Gene3D" id="1.10.10.60">
    <property type="entry name" value="Homeodomain-like"/>
    <property type="match status" value="1"/>
</dbReference>
<dbReference type="Pfam" id="PF12833">
    <property type="entry name" value="HTH_18"/>
    <property type="match status" value="1"/>
</dbReference>
<evidence type="ECO:0000256" key="3">
    <source>
        <dbReference type="ARBA" id="ARBA00023163"/>
    </source>
</evidence>
<keyword evidence="2" id="KW-0238">DNA-binding</keyword>
<dbReference type="SMART" id="SM00342">
    <property type="entry name" value="HTH_ARAC"/>
    <property type="match status" value="1"/>
</dbReference>
<dbReference type="PANTHER" id="PTHR46796">
    <property type="entry name" value="HTH-TYPE TRANSCRIPTIONAL ACTIVATOR RHAS-RELATED"/>
    <property type="match status" value="1"/>
</dbReference>
<reference evidence="5" key="1">
    <citation type="journal article" date="2010" name="Nature">
        <title>The dynamic genome of Hydra.</title>
        <authorList>
            <person name="Chapman J.A."/>
            <person name="Kirkness E.F."/>
            <person name="Simakov O."/>
            <person name="Hampson S.E."/>
            <person name="Mitros T."/>
            <person name="Weinmaier T."/>
            <person name="Rattei T."/>
            <person name="Balasubramanian P.G."/>
            <person name="Borman J."/>
            <person name="Busam D."/>
            <person name="Disbennett K."/>
            <person name="Pfannkoch C."/>
            <person name="Sumin N."/>
            <person name="Sutton G."/>
            <person name="Viswanathan L."/>
            <person name="Walenz B."/>
            <person name="Goodstein D.M."/>
            <person name="Hellsten U."/>
            <person name="Kawashima T."/>
            <person name="Prochnik S.E."/>
            <person name="Putnam N.H."/>
            <person name="Shu S."/>
            <person name="Blumberg B."/>
            <person name="Dana C.E."/>
            <person name="Gee L."/>
            <person name="Kibler D.F."/>
            <person name="Law L."/>
            <person name="Lindgens D."/>
            <person name="Martinez D.E."/>
            <person name="Peng J."/>
            <person name="Wigge P.A."/>
            <person name="Bertulat B."/>
            <person name="Guder C."/>
            <person name="Nakamura Y."/>
            <person name="Ozbek S."/>
            <person name="Watanabe H."/>
            <person name="Khalturin K."/>
            <person name="Hemmrich G."/>
            <person name="Franke A."/>
            <person name="Augustin R."/>
            <person name="Fraune S."/>
            <person name="Hayakawa E."/>
            <person name="Hayakawa S."/>
            <person name="Hirose M."/>
            <person name="Hwang J."/>
            <person name="Ikeo K."/>
            <person name="Nishimiya-Fujisawa C."/>
            <person name="Ogura A."/>
            <person name="Takahashi T."/>
            <person name="Steinmetz P.R."/>
            <person name="Zhang X."/>
            <person name="Aufschnaiter R."/>
            <person name="Eder M.K."/>
            <person name="Gorny A.K."/>
            <person name="Salvenmoser W."/>
            <person name="Heimberg A.M."/>
            <person name="Wheeler B.M."/>
            <person name="Peterson K.J."/>
            <person name="Boettger A."/>
            <person name="Tischler P."/>
            <person name="Wolf A."/>
            <person name="Gojobori T."/>
            <person name="Remington K.A."/>
            <person name="Strausberg R.L."/>
            <person name="Venter J."/>
            <person name="Technau U."/>
            <person name="Hobmayer B."/>
            <person name="Bosch T.C."/>
            <person name="Holstein T.W."/>
            <person name="Fujisawa T."/>
            <person name="Bode H.R."/>
            <person name="David C.N."/>
            <person name="Rokhsar D.S."/>
            <person name="Steele R.E."/>
        </authorList>
    </citation>
    <scope>NUCLEOTIDE SEQUENCE</scope>
</reference>
<evidence type="ECO:0000256" key="1">
    <source>
        <dbReference type="ARBA" id="ARBA00023015"/>
    </source>
</evidence>
<keyword evidence="1" id="KW-0805">Transcription regulation</keyword>
<dbReference type="InterPro" id="IPR009057">
    <property type="entry name" value="Homeodomain-like_sf"/>
</dbReference>
<dbReference type="EMBL" id="FN543104">
    <property type="protein sequence ID" value="CBA27072.1"/>
    <property type="molecule type" value="Genomic_DNA"/>
</dbReference>
<dbReference type="AlphaFoldDB" id="C9YBU9"/>
<accession>C9YBU9</accession>
<sequence length="344" mass="38698">MASRYQKSANLHCAPSRCSCLGHHSAHIHRSPMQSPSLPTAALRVIEARDADEHAGNLTNWEQCYDQTTPGSFHGLLEEMQLPDMQVFRESTSQGMRQTCCVWPDALWFGLPYSAQATRINGRTATPDSVLVRPGNCEFELVTPADYTIFGVVVRQDALREAAHRMGFELDWERLSRAEVVQASPAARHQCLHTLHALLAGDAVSSTDPQHLALDALLPLLDTGVVDSAVRDSLARRQRIVAKARDYLLAHHDQTITVPDLCQRLFVSRRTLQYCFEDVLGMTPVQYLRILRLNGARRDLLRKPDSAVRDVAADWSFWHFSQFASDYRKLFGHSPSEARQHGPH</sequence>
<dbReference type="GO" id="GO:0043565">
    <property type="term" value="F:sequence-specific DNA binding"/>
    <property type="evidence" value="ECO:0007669"/>
    <property type="project" value="InterPro"/>
</dbReference>